<dbReference type="PROSITE" id="PS51332">
    <property type="entry name" value="B12_BINDING"/>
    <property type="match status" value="1"/>
</dbReference>
<gene>
    <name evidence="2" type="ORF">FNA46_13355</name>
</gene>
<feature type="domain" description="B12-binding" evidence="1">
    <location>
        <begin position="239"/>
        <end position="364"/>
    </location>
</feature>
<dbReference type="CDD" id="cd02065">
    <property type="entry name" value="B12-binding_like"/>
    <property type="match status" value="1"/>
</dbReference>
<comment type="caution">
    <text evidence="2">The sequence shown here is derived from an EMBL/GenBank/DDBJ whole genome shotgun (WGS) entry which is preliminary data.</text>
</comment>
<dbReference type="Proteomes" id="UP000316801">
    <property type="component" value="Unassembled WGS sequence"/>
</dbReference>
<dbReference type="GO" id="GO:0006355">
    <property type="term" value="P:regulation of DNA-templated transcription"/>
    <property type="evidence" value="ECO:0007669"/>
    <property type="project" value="InterPro"/>
</dbReference>
<name>A0A549T8I2_9HYPH</name>
<dbReference type="Gene3D" id="3.40.50.280">
    <property type="entry name" value="Cobalamin-binding domain"/>
    <property type="match status" value="1"/>
</dbReference>
<dbReference type="SMART" id="SM00422">
    <property type="entry name" value="HTH_MERR"/>
    <property type="match status" value="1"/>
</dbReference>
<dbReference type="Gene3D" id="1.10.1240.10">
    <property type="entry name" value="Methionine synthase domain"/>
    <property type="match status" value="1"/>
</dbReference>
<dbReference type="InterPro" id="IPR036724">
    <property type="entry name" value="Cobalamin-bd_sf"/>
</dbReference>
<accession>A0A549T8I2</accession>
<dbReference type="SUPFAM" id="SSF52242">
    <property type="entry name" value="Cobalamin (vitamin B12)-binding domain"/>
    <property type="match status" value="1"/>
</dbReference>
<dbReference type="InterPro" id="IPR009061">
    <property type="entry name" value="DNA-bd_dom_put_sf"/>
</dbReference>
<keyword evidence="3" id="KW-1185">Reference proteome</keyword>
<evidence type="ECO:0000259" key="1">
    <source>
        <dbReference type="PROSITE" id="PS51332"/>
    </source>
</evidence>
<dbReference type="GO" id="GO:0031419">
    <property type="term" value="F:cobalamin binding"/>
    <property type="evidence" value="ECO:0007669"/>
    <property type="project" value="InterPro"/>
</dbReference>
<proteinExistence type="predicted"/>
<dbReference type="InterPro" id="IPR006158">
    <property type="entry name" value="Cobalamin-bd"/>
</dbReference>
<dbReference type="Pfam" id="PF13411">
    <property type="entry name" value="MerR_1"/>
    <property type="match status" value="1"/>
</dbReference>
<reference evidence="2 3" key="1">
    <citation type="submission" date="2019-07" db="EMBL/GenBank/DDBJ databases">
        <title>Ln-dependent methylotrophs.</title>
        <authorList>
            <person name="Tani A."/>
        </authorList>
    </citation>
    <scope>NUCLEOTIDE SEQUENCE [LARGE SCALE GENOMIC DNA]</scope>
    <source>
        <strain evidence="2 3">SM12</strain>
    </source>
</reference>
<organism evidence="2 3">
    <name type="scientific">Rhizobium straminoryzae</name>
    <dbReference type="NCBI Taxonomy" id="1387186"/>
    <lineage>
        <taxon>Bacteria</taxon>
        <taxon>Pseudomonadati</taxon>
        <taxon>Pseudomonadota</taxon>
        <taxon>Alphaproteobacteria</taxon>
        <taxon>Hyphomicrobiales</taxon>
        <taxon>Rhizobiaceae</taxon>
        <taxon>Rhizobium/Agrobacterium group</taxon>
        <taxon>Rhizobium</taxon>
    </lineage>
</organism>
<dbReference type="AlphaFoldDB" id="A0A549T8I2"/>
<dbReference type="EMBL" id="VJMG01000035">
    <property type="protein sequence ID" value="TRL38178.1"/>
    <property type="molecule type" value="Genomic_DNA"/>
</dbReference>
<dbReference type="InterPro" id="IPR036594">
    <property type="entry name" value="Meth_synthase_dom"/>
</dbReference>
<sequence>MPLLAASEACCRRRQTLCICTTGRTPLRRRALPPPWGKVDLADIGQPQEVYLQSSRPRHRKEISSDAMINADDLIPLRELLAATGLNRRTLFSWERRHEVAPDWRDHAGNRFYSLQSLRRIRALKAASDSGHRIGNLVDKSVAEIEGLALACDPDPFVPHLLTAAQEMDMARIDAMIRLRLSQEGAACFIRQTFPTLMQAMGARWEARALPAAGEHLVSAALTRHLLAALSAMPDTPGGPVAIAATLSGEQHEFGAICAAIAARLDGINSIYLGGSLPPRDIAAVALALYAKLVMVSVVFCEDADARGMLCMLREHLPADINLLVGGRGVPAALPETILIAQDMTHIGRFAKGDNTNPGPFPSL</sequence>
<evidence type="ECO:0000313" key="3">
    <source>
        <dbReference type="Proteomes" id="UP000316801"/>
    </source>
</evidence>
<dbReference type="Gene3D" id="1.10.1660.10">
    <property type="match status" value="1"/>
</dbReference>
<dbReference type="SUPFAM" id="SSF46955">
    <property type="entry name" value="Putative DNA-binding domain"/>
    <property type="match status" value="1"/>
</dbReference>
<dbReference type="GO" id="GO:0046872">
    <property type="term" value="F:metal ion binding"/>
    <property type="evidence" value="ECO:0007669"/>
    <property type="project" value="InterPro"/>
</dbReference>
<dbReference type="GO" id="GO:0003677">
    <property type="term" value="F:DNA binding"/>
    <property type="evidence" value="ECO:0007669"/>
    <property type="project" value="InterPro"/>
</dbReference>
<evidence type="ECO:0000313" key="2">
    <source>
        <dbReference type="EMBL" id="TRL38178.1"/>
    </source>
</evidence>
<dbReference type="InterPro" id="IPR000551">
    <property type="entry name" value="MerR-type_HTH_dom"/>
</dbReference>
<protein>
    <submittedName>
        <fullName evidence="2">MerR family transcriptional regulator</fullName>
    </submittedName>
</protein>